<dbReference type="EMBL" id="FQ790344">
    <property type="protein sequence ID" value="CCD52688.1"/>
    <property type="molecule type" value="Genomic_DNA"/>
</dbReference>
<reference evidence="3" key="1">
    <citation type="journal article" date="2011" name="PLoS Genet.">
        <title>Genomic analysis of the necrotrophic fungal pathogens Sclerotinia sclerotiorum and Botrytis cinerea.</title>
        <authorList>
            <person name="Amselem J."/>
            <person name="Cuomo C.A."/>
            <person name="van Kan J.A."/>
            <person name="Viaud M."/>
            <person name="Benito E.P."/>
            <person name="Couloux A."/>
            <person name="Coutinho P.M."/>
            <person name="de Vries R.P."/>
            <person name="Dyer P.S."/>
            <person name="Fillinger S."/>
            <person name="Fournier E."/>
            <person name="Gout L."/>
            <person name="Hahn M."/>
            <person name="Kohn L."/>
            <person name="Lapalu N."/>
            <person name="Plummer K.M."/>
            <person name="Pradier J.M."/>
            <person name="Quevillon E."/>
            <person name="Sharon A."/>
            <person name="Simon A."/>
            <person name="ten Have A."/>
            <person name="Tudzynski B."/>
            <person name="Tudzynski P."/>
            <person name="Wincker P."/>
            <person name="Andrew M."/>
            <person name="Anthouard V."/>
            <person name="Beever R.E."/>
            <person name="Beffa R."/>
            <person name="Benoit I."/>
            <person name="Bouzid O."/>
            <person name="Brault B."/>
            <person name="Chen Z."/>
            <person name="Choquer M."/>
            <person name="Collemare J."/>
            <person name="Cotton P."/>
            <person name="Danchin E.G."/>
            <person name="Da Silva C."/>
            <person name="Gautier A."/>
            <person name="Giraud C."/>
            <person name="Giraud T."/>
            <person name="Gonzalez C."/>
            <person name="Grossetete S."/>
            <person name="Guldener U."/>
            <person name="Henrissat B."/>
            <person name="Howlett B.J."/>
            <person name="Kodira C."/>
            <person name="Kretschmer M."/>
            <person name="Lappartient A."/>
            <person name="Leroch M."/>
            <person name="Levis C."/>
            <person name="Mauceli E."/>
            <person name="Neuveglise C."/>
            <person name="Oeser B."/>
            <person name="Pearson M."/>
            <person name="Poulain J."/>
            <person name="Poussereau N."/>
            <person name="Quesneville H."/>
            <person name="Rascle C."/>
            <person name="Schumacher J."/>
            <person name="Segurens B."/>
            <person name="Sexton A."/>
            <person name="Silva E."/>
            <person name="Sirven C."/>
            <person name="Soanes D.M."/>
            <person name="Talbot N.J."/>
            <person name="Templeton M."/>
            <person name="Yandava C."/>
            <person name="Yarden O."/>
            <person name="Zeng Q."/>
            <person name="Rollins J.A."/>
            <person name="Lebrun M.H."/>
            <person name="Dickman M."/>
        </authorList>
    </citation>
    <scope>NUCLEOTIDE SEQUENCE [LARGE SCALE GENOMIC DNA]</scope>
    <source>
        <strain evidence="3">T4</strain>
    </source>
</reference>
<dbReference type="AlphaFoldDB" id="G2YM40"/>
<feature type="region of interest" description="Disordered" evidence="1">
    <location>
        <begin position="1"/>
        <end position="34"/>
    </location>
</feature>
<proteinExistence type="predicted"/>
<protein>
    <submittedName>
        <fullName evidence="2">Uncharacterized protein</fullName>
    </submittedName>
</protein>
<evidence type="ECO:0000313" key="2">
    <source>
        <dbReference type="EMBL" id="CCD52688.1"/>
    </source>
</evidence>
<dbReference type="InParanoid" id="G2YM40"/>
<dbReference type="Proteomes" id="UP000008177">
    <property type="component" value="Unplaced contigs"/>
</dbReference>
<dbReference type="HOGENOM" id="CLU_3377014_0_0_1"/>
<name>G2YM40_BOTF4</name>
<organism evidence="2 3">
    <name type="scientific">Botryotinia fuckeliana (strain T4)</name>
    <name type="common">Noble rot fungus</name>
    <name type="synonym">Botrytis cinerea</name>
    <dbReference type="NCBI Taxonomy" id="999810"/>
    <lineage>
        <taxon>Eukaryota</taxon>
        <taxon>Fungi</taxon>
        <taxon>Dikarya</taxon>
        <taxon>Ascomycota</taxon>
        <taxon>Pezizomycotina</taxon>
        <taxon>Leotiomycetes</taxon>
        <taxon>Helotiales</taxon>
        <taxon>Sclerotiniaceae</taxon>
        <taxon>Botrytis</taxon>
    </lineage>
</organism>
<sequence>MHQQQSRMPDYRSTGQGQGQSNPRGSVTNIQQHG</sequence>
<evidence type="ECO:0000313" key="3">
    <source>
        <dbReference type="Proteomes" id="UP000008177"/>
    </source>
</evidence>
<accession>G2YM40</accession>
<gene>
    <name evidence="2" type="ORF">BofuT4_P001350.1</name>
</gene>
<evidence type="ECO:0000256" key="1">
    <source>
        <dbReference type="SAM" id="MobiDB-lite"/>
    </source>
</evidence>